<dbReference type="Pfam" id="PF00034">
    <property type="entry name" value="Cytochrom_C"/>
    <property type="match status" value="1"/>
</dbReference>
<evidence type="ECO:0000256" key="1">
    <source>
        <dbReference type="ARBA" id="ARBA00022448"/>
    </source>
</evidence>
<feature type="domain" description="Cytochrome c" evidence="6">
    <location>
        <begin position="27"/>
        <end position="116"/>
    </location>
</feature>
<organism evidence="7">
    <name type="scientific">mine drainage metagenome</name>
    <dbReference type="NCBI Taxonomy" id="410659"/>
    <lineage>
        <taxon>unclassified sequences</taxon>
        <taxon>metagenomes</taxon>
        <taxon>ecological metagenomes</taxon>
    </lineage>
</organism>
<dbReference type="GO" id="GO:0020037">
    <property type="term" value="F:heme binding"/>
    <property type="evidence" value="ECO:0007669"/>
    <property type="project" value="InterPro"/>
</dbReference>
<keyword evidence="1" id="KW-0813">Transport</keyword>
<comment type="caution">
    <text evidence="7">The sequence shown here is derived from an EMBL/GenBank/DDBJ whole genome shotgun (WGS) entry which is preliminary data.</text>
</comment>
<dbReference type="PANTHER" id="PTHR33751:SF9">
    <property type="entry name" value="CYTOCHROME C4"/>
    <property type="match status" value="1"/>
</dbReference>
<evidence type="ECO:0000256" key="3">
    <source>
        <dbReference type="ARBA" id="ARBA00022723"/>
    </source>
</evidence>
<keyword evidence="4" id="KW-0249">Electron transport</keyword>
<proteinExistence type="predicted"/>
<dbReference type="GO" id="GO:0009055">
    <property type="term" value="F:electron transfer activity"/>
    <property type="evidence" value="ECO:0007669"/>
    <property type="project" value="InterPro"/>
</dbReference>
<name>T1B7Z8_9ZZZZ</name>
<evidence type="ECO:0000313" key="7">
    <source>
        <dbReference type="EMBL" id="EQD66017.1"/>
    </source>
</evidence>
<dbReference type="EMBL" id="AUZX01005937">
    <property type="protein sequence ID" value="EQD66017.1"/>
    <property type="molecule type" value="Genomic_DNA"/>
</dbReference>
<dbReference type="PANTHER" id="PTHR33751">
    <property type="entry name" value="CBB3-TYPE CYTOCHROME C OXIDASE SUBUNIT FIXP"/>
    <property type="match status" value="1"/>
</dbReference>
<reference evidence="7" key="2">
    <citation type="journal article" date="2014" name="ISME J.">
        <title>Microbial stratification in low pH oxic and suboxic macroscopic growths along an acid mine drainage.</title>
        <authorList>
            <person name="Mendez-Garcia C."/>
            <person name="Mesa V."/>
            <person name="Sprenger R.R."/>
            <person name="Richter M."/>
            <person name="Diez M.S."/>
            <person name="Solano J."/>
            <person name="Bargiela R."/>
            <person name="Golyshina O.V."/>
            <person name="Manteca A."/>
            <person name="Ramos J.L."/>
            <person name="Gallego J.R."/>
            <person name="Llorente I."/>
            <person name="Martins Dos Santos V.A."/>
            <person name="Jensen O.N."/>
            <person name="Pelaez A.I."/>
            <person name="Sanchez J."/>
            <person name="Ferrer M."/>
        </authorList>
    </citation>
    <scope>NUCLEOTIDE SEQUENCE</scope>
</reference>
<dbReference type="PROSITE" id="PS51257">
    <property type="entry name" value="PROKAR_LIPOPROTEIN"/>
    <property type="match status" value="1"/>
</dbReference>
<evidence type="ECO:0000256" key="5">
    <source>
        <dbReference type="ARBA" id="ARBA00023004"/>
    </source>
</evidence>
<dbReference type="InterPro" id="IPR009056">
    <property type="entry name" value="Cyt_c-like_dom"/>
</dbReference>
<dbReference type="AlphaFoldDB" id="T1B7Z8"/>
<evidence type="ECO:0000259" key="6">
    <source>
        <dbReference type="PROSITE" id="PS51007"/>
    </source>
</evidence>
<dbReference type="GO" id="GO:0046872">
    <property type="term" value="F:metal ion binding"/>
    <property type="evidence" value="ECO:0007669"/>
    <property type="project" value="UniProtKB-KW"/>
</dbReference>
<gene>
    <name evidence="7" type="ORF">B1A_08297</name>
</gene>
<keyword evidence="3" id="KW-0479">Metal-binding</keyword>
<dbReference type="SUPFAM" id="SSF46626">
    <property type="entry name" value="Cytochrome c"/>
    <property type="match status" value="1"/>
</dbReference>
<keyword evidence="2" id="KW-0349">Heme</keyword>
<evidence type="ECO:0000256" key="2">
    <source>
        <dbReference type="ARBA" id="ARBA00022617"/>
    </source>
</evidence>
<dbReference type="InterPro" id="IPR050597">
    <property type="entry name" value="Cytochrome_c_Oxidase_Subunit"/>
</dbReference>
<evidence type="ECO:0000256" key="4">
    <source>
        <dbReference type="ARBA" id="ARBA00022982"/>
    </source>
</evidence>
<feature type="non-terminal residue" evidence="7">
    <location>
        <position position="119"/>
    </location>
</feature>
<reference evidence="7" key="1">
    <citation type="submission" date="2013-08" db="EMBL/GenBank/DDBJ databases">
        <authorList>
            <person name="Mendez C."/>
            <person name="Richter M."/>
            <person name="Ferrer M."/>
            <person name="Sanchez J."/>
        </authorList>
    </citation>
    <scope>NUCLEOTIDE SEQUENCE</scope>
</reference>
<dbReference type="PROSITE" id="PS51007">
    <property type="entry name" value="CYTC"/>
    <property type="match status" value="1"/>
</dbReference>
<accession>T1B7Z8</accession>
<sequence length="119" mass="12596">MSLLRLFLLCAVPGLFMLLLGACSERMPRGSGRATLAPAGMQPPAQLGLCAACHGANGHARQPDIPDLAGQKADYLYKAMRDYASGVRNVPLMRGALGAIDPAQMRALADWYAAQPVCL</sequence>
<dbReference type="InterPro" id="IPR036909">
    <property type="entry name" value="Cyt_c-like_dom_sf"/>
</dbReference>
<protein>
    <submittedName>
        <fullName evidence="7">Cytochrome c, class I</fullName>
    </submittedName>
</protein>
<keyword evidence="5" id="KW-0408">Iron</keyword>
<dbReference type="Gene3D" id="1.10.760.10">
    <property type="entry name" value="Cytochrome c-like domain"/>
    <property type="match status" value="1"/>
</dbReference>